<dbReference type="AlphaFoldDB" id="A0A6M1RWG9"/>
<dbReference type="Pfam" id="PF12802">
    <property type="entry name" value="MarR_2"/>
    <property type="match status" value="1"/>
</dbReference>
<dbReference type="Gene3D" id="1.10.10.10">
    <property type="entry name" value="Winged helix-like DNA-binding domain superfamily/Winged helix DNA-binding domain"/>
    <property type="match status" value="1"/>
</dbReference>
<evidence type="ECO:0000313" key="2">
    <source>
        <dbReference type="EMBL" id="NGO63449.1"/>
    </source>
</evidence>
<comment type="caution">
    <text evidence="2">The sequence shown here is derived from an EMBL/GenBank/DDBJ whole genome shotgun (WGS) entry which is preliminary data.</text>
</comment>
<dbReference type="PANTHER" id="PTHR33164:SF57">
    <property type="entry name" value="MARR-FAMILY TRANSCRIPTIONAL REGULATOR"/>
    <property type="match status" value="1"/>
</dbReference>
<gene>
    <name evidence="2" type="ORF">G6N76_07165</name>
</gene>
<dbReference type="InterPro" id="IPR039422">
    <property type="entry name" value="MarR/SlyA-like"/>
</dbReference>
<dbReference type="Proteomes" id="UP000477849">
    <property type="component" value="Unassembled WGS sequence"/>
</dbReference>
<sequence>MNDMTDQTGSQEPAIDETITLIGRSMGRMRLMIGRRFIGKLAISRVGASMELSHLDVIAMVRRLGDGQEVTIGAIAEQLRVDPSRSSRIVADLVRQGLLRREVSQEDARRTIVVITPFGQKLLEKVDEVKRETIREIVADWPQGDIERFAELYDRFINGFDRRLQQFEAENVDQAADDDMAYGTARSASRK</sequence>
<reference evidence="2 3" key="1">
    <citation type="submission" date="2020-02" db="EMBL/GenBank/DDBJ databases">
        <title>Genome sequence of the type strain CCBAU10050 of Rhizobium daejeonense.</title>
        <authorList>
            <person name="Gao J."/>
            <person name="Sun J."/>
        </authorList>
    </citation>
    <scope>NUCLEOTIDE SEQUENCE [LARGE SCALE GENOMIC DNA]</scope>
    <source>
        <strain evidence="2 3">CCBAU10050</strain>
    </source>
</reference>
<dbReference type="PROSITE" id="PS50995">
    <property type="entry name" value="HTH_MARR_2"/>
    <property type="match status" value="1"/>
</dbReference>
<dbReference type="SUPFAM" id="SSF46785">
    <property type="entry name" value="Winged helix' DNA-binding domain"/>
    <property type="match status" value="1"/>
</dbReference>
<dbReference type="EMBL" id="JAAKZH010000002">
    <property type="protein sequence ID" value="NGO63449.1"/>
    <property type="molecule type" value="Genomic_DNA"/>
</dbReference>
<dbReference type="RefSeq" id="WP_163904116.1">
    <property type="nucleotide sequence ID" value="NZ_CP048427.1"/>
</dbReference>
<feature type="domain" description="HTH marR-type" evidence="1">
    <location>
        <begin position="19"/>
        <end position="158"/>
    </location>
</feature>
<evidence type="ECO:0000259" key="1">
    <source>
        <dbReference type="PROSITE" id="PS50995"/>
    </source>
</evidence>
<protein>
    <submittedName>
        <fullName evidence="2">Winged helix-turn-helix transcriptional regulator</fullName>
    </submittedName>
</protein>
<dbReference type="InterPro" id="IPR036388">
    <property type="entry name" value="WH-like_DNA-bd_sf"/>
</dbReference>
<dbReference type="GO" id="GO:0006950">
    <property type="term" value="P:response to stress"/>
    <property type="evidence" value="ECO:0007669"/>
    <property type="project" value="TreeGrafter"/>
</dbReference>
<dbReference type="InterPro" id="IPR036390">
    <property type="entry name" value="WH_DNA-bd_sf"/>
</dbReference>
<accession>A0A6M1RWG9</accession>
<name>A0A6M1RWG9_9HYPH</name>
<dbReference type="GO" id="GO:0003700">
    <property type="term" value="F:DNA-binding transcription factor activity"/>
    <property type="evidence" value="ECO:0007669"/>
    <property type="project" value="InterPro"/>
</dbReference>
<keyword evidence="3" id="KW-1185">Reference proteome</keyword>
<dbReference type="InterPro" id="IPR000835">
    <property type="entry name" value="HTH_MarR-typ"/>
</dbReference>
<dbReference type="PANTHER" id="PTHR33164">
    <property type="entry name" value="TRANSCRIPTIONAL REGULATOR, MARR FAMILY"/>
    <property type="match status" value="1"/>
</dbReference>
<proteinExistence type="predicted"/>
<evidence type="ECO:0000313" key="3">
    <source>
        <dbReference type="Proteomes" id="UP000477849"/>
    </source>
</evidence>
<dbReference type="SMART" id="SM00347">
    <property type="entry name" value="HTH_MARR"/>
    <property type="match status" value="1"/>
</dbReference>
<organism evidence="2 3">
    <name type="scientific">Rhizobium daejeonense</name>
    <dbReference type="NCBI Taxonomy" id="240521"/>
    <lineage>
        <taxon>Bacteria</taxon>
        <taxon>Pseudomonadati</taxon>
        <taxon>Pseudomonadota</taxon>
        <taxon>Alphaproteobacteria</taxon>
        <taxon>Hyphomicrobiales</taxon>
        <taxon>Rhizobiaceae</taxon>
        <taxon>Rhizobium/Agrobacterium group</taxon>
        <taxon>Rhizobium</taxon>
    </lineage>
</organism>